<evidence type="ECO:0000256" key="1">
    <source>
        <dbReference type="SAM" id="MobiDB-lite"/>
    </source>
</evidence>
<reference evidence="2 3" key="1">
    <citation type="submission" date="2023-11" db="EMBL/GenBank/DDBJ databases">
        <authorList>
            <person name="Xu M."/>
            <person name="Jiang T."/>
        </authorList>
    </citation>
    <scope>NUCLEOTIDE SEQUENCE [LARGE SCALE GENOMIC DNA]</scope>
    <source>
        <strain evidence="2 3">SD</strain>
    </source>
</reference>
<dbReference type="RefSeq" id="WP_319953916.1">
    <property type="nucleotide sequence ID" value="NZ_JAXAVX010000003.1"/>
</dbReference>
<protein>
    <submittedName>
        <fullName evidence="2">Uncharacterized protein</fullName>
    </submittedName>
</protein>
<keyword evidence="3" id="KW-1185">Reference proteome</keyword>
<gene>
    <name evidence="2" type="ORF">SK069_09175</name>
</gene>
<comment type="caution">
    <text evidence="2">The sequence shown here is derived from an EMBL/GenBank/DDBJ whole genome shotgun (WGS) entry which is preliminary data.</text>
</comment>
<evidence type="ECO:0000313" key="2">
    <source>
        <dbReference type="EMBL" id="MDX8151763.1"/>
    </source>
</evidence>
<proteinExistence type="predicted"/>
<sequence>MCPACIAIAGLVATVFRPWRARRKAERDAAAAAWRADATRAPDAPSSASRWPGAGTA</sequence>
<dbReference type="EMBL" id="JAXAVX010000003">
    <property type="protein sequence ID" value="MDX8151763.1"/>
    <property type="molecule type" value="Genomic_DNA"/>
</dbReference>
<feature type="compositionally biased region" description="Low complexity" evidence="1">
    <location>
        <begin position="30"/>
        <end position="57"/>
    </location>
</feature>
<name>A0ABU4VIZ0_9ACTN</name>
<evidence type="ECO:0000313" key="3">
    <source>
        <dbReference type="Proteomes" id="UP001277761"/>
    </source>
</evidence>
<organism evidence="2 3">
    <name type="scientific">Patulibacter brassicae</name>
    <dbReference type="NCBI Taxonomy" id="1705717"/>
    <lineage>
        <taxon>Bacteria</taxon>
        <taxon>Bacillati</taxon>
        <taxon>Actinomycetota</taxon>
        <taxon>Thermoleophilia</taxon>
        <taxon>Solirubrobacterales</taxon>
        <taxon>Patulibacteraceae</taxon>
        <taxon>Patulibacter</taxon>
    </lineage>
</organism>
<dbReference type="Proteomes" id="UP001277761">
    <property type="component" value="Unassembled WGS sequence"/>
</dbReference>
<feature type="region of interest" description="Disordered" evidence="1">
    <location>
        <begin position="27"/>
        <end position="57"/>
    </location>
</feature>
<accession>A0ABU4VIZ0</accession>